<dbReference type="OrthoDB" id="9776369at2"/>
<protein>
    <submittedName>
        <fullName evidence="8">High-affinity branched-chain amino acid transport ATP-binding protein</fullName>
    </submittedName>
</protein>
<dbReference type="RefSeq" id="WP_003815288.1">
    <property type="nucleotide sequence ID" value="NC_019382.1"/>
</dbReference>
<evidence type="ECO:0000259" key="7">
    <source>
        <dbReference type="PROSITE" id="PS50893"/>
    </source>
</evidence>
<dbReference type="SMART" id="SM00382">
    <property type="entry name" value="AAA"/>
    <property type="match status" value="1"/>
</dbReference>
<proteinExistence type="inferred from homology"/>
<dbReference type="KEGG" id="bbh:BN112_3851"/>
<dbReference type="SUPFAM" id="SSF52540">
    <property type="entry name" value="P-loop containing nucleoside triphosphate hydrolases"/>
    <property type="match status" value="1"/>
</dbReference>
<dbReference type="InterPro" id="IPR003593">
    <property type="entry name" value="AAA+_ATPase"/>
</dbReference>
<dbReference type="Pfam" id="PF00005">
    <property type="entry name" value="ABC_tran"/>
    <property type="match status" value="1"/>
</dbReference>
<evidence type="ECO:0000256" key="1">
    <source>
        <dbReference type="ARBA" id="ARBA00005417"/>
    </source>
</evidence>
<evidence type="ECO:0000256" key="2">
    <source>
        <dbReference type="ARBA" id="ARBA00022448"/>
    </source>
</evidence>
<dbReference type="PANTHER" id="PTHR43820:SF4">
    <property type="entry name" value="HIGH-AFFINITY BRANCHED-CHAIN AMINO ACID TRANSPORT ATP-BINDING PROTEIN LIVF"/>
    <property type="match status" value="1"/>
</dbReference>
<comment type="similarity">
    <text evidence="1">Belongs to the ABC transporter superfamily.</text>
</comment>
<keyword evidence="3" id="KW-0472">Membrane</keyword>
<dbReference type="PROSITE" id="PS50893">
    <property type="entry name" value="ABC_TRANSPORTER_2"/>
    <property type="match status" value="1"/>
</dbReference>
<dbReference type="GO" id="GO:0015807">
    <property type="term" value="P:L-amino acid transport"/>
    <property type="evidence" value="ECO:0007669"/>
    <property type="project" value="TreeGrafter"/>
</dbReference>
<keyword evidence="6" id="KW-0029">Amino-acid transport</keyword>
<feature type="domain" description="ABC transporter" evidence="7">
    <location>
        <begin position="2"/>
        <end position="235"/>
    </location>
</feature>
<reference evidence="8 9" key="1">
    <citation type="journal article" date="2012" name="BMC Genomics">
        <title>Comparative genomics of the classical Bordetella subspecies: the evolution and exchange of virulence-associated diversity amongst closely related pathogens.</title>
        <authorList>
            <person name="Park J."/>
            <person name="Zhang Y."/>
            <person name="Buboltz A.M."/>
            <person name="Zhang X."/>
            <person name="Schuster S.C."/>
            <person name="Ahuja U."/>
            <person name="Liu M."/>
            <person name="Miller J.F."/>
            <person name="Sebaihia M."/>
            <person name="Bentley S.D."/>
            <person name="Parkhill J."/>
            <person name="Harvill E.T."/>
        </authorList>
    </citation>
    <scope>NUCLEOTIDE SEQUENCE [LARGE SCALE GENOMIC DNA]</scope>
    <source>
        <strain evidence="8 9">253</strain>
    </source>
</reference>
<gene>
    <name evidence="8" type="ORF">BN112_3851</name>
</gene>
<dbReference type="GO" id="GO:0015658">
    <property type="term" value="F:branched-chain amino acid transmembrane transporter activity"/>
    <property type="evidence" value="ECO:0007669"/>
    <property type="project" value="TreeGrafter"/>
</dbReference>
<keyword evidence="4" id="KW-0547">Nucleotide-binding</keyword>
<sequence length="237" mass="25951">MLKIDRIDTYYGRVQALKQCSLDVAAGEFVTLLGANGAGKSTLLKSILGLQPIRGGAIEFMGERIDRQAPDAIIRKGISIVPEGRRVFPEFTVAENLVIGARARRSTHHEIQQDIERILAQFPRLKERYRQKAGTMSGGEQQMVAIGRALMGRPKLLLLDEPSLGLAPLVVAELMDKLREIHAAGATILLVEQNVTLALQTAQRGYLLETGQIVGSDDTQALLHSDLVRKTYLGMDG</sequence>
<dbReference type="InterPro" id="IPR017871">
    <property type="entry name" value="ABC_transporter-like_CS"/>
</dbReference>
<evidence type="ECO:0000256" key="3">
    <source>
        <dbReference type="ARBA" id="ARBA00022475"/>
    </source>
</evidence>
<evidence type="ECO:0000256" key="6">
    <source>
        <dbReference type="ARBA" id="ARBA00022970"/>
    </source>
</evidence>
<dbReference type="HOGENOM" id="CLU_000604_1_2_4"/>
<keyword evidence="3" id="KW-1003">Cell membrane</keyword>
<evidence type="ECO:0000313" key="8">
    <source>
        <dbReference type="EMBL" id="CCJ55765.1"/>
    </source>
</evidence>
<dbReference type="GeneID" id="93205897"/>
<dbReference type="InterPro" id="IPR027417">
    <property type="entry name" value="P-loop_NTPase"/>
</dbReference>
<evidence type="ECO:0000256" key="4">
    <source>
        <dbReference type="ARBA" id="ARBA00022741"/>
    </source>
</evidence>
<organism evidence="8 9">
    <name type="scientific">Bordetella bronchiseptica 253</name>
    <dbReference type="NCBI Taxonomy" id="568707"/>
    <lineage>
        <taxon>Bacteria</taxon>
        <taxon>Pseudomonadati</taxon>
        <taxon>Pseudomonadota</taxon>
        <taxon>Betaproteobacteria</taxon>
        <taxon>Burkholderiales</taxon>
        <taxon>Alcaligenaceae</taxon>
        <taxon>Bordetella</taxon>
    </lineage>
</organism>
<dbReference type="GO" id="GO:0016887">
    <property type="term" value="F:ATP hydrolysis activity"/>
    <property type="evidence" value="ECO:0007669"/>
    <property type="project" value="InterPro"/>
</dbReference>
<dbReference type="GO" id="GO:0005524">
    <property type="term" value="F:ATP binding"/>
    <property type="evidence" value="ECO:0007669"/>
    <property type="project" value="UniProtKB-KW"/>
</dbReference>
<keyword evidence="5 8" id="KW-0067">ATP-binding</keyword>
<dbReference type="PROSITE" id="PS00211">
    <property type="entry name" value="ABC_TRANSPORTER_1"/>
    <property type="match status" value="1"/>
</dbReference>
<dbReference type="AlphaFoldDB" id="A0A0C6PCB1"/>
<keyword evidence="2" id="KW-0813">Transport</keyword>
<dbReference type="InterPro" id="IPR003439">
    <property type="entry name" value="ABC_transporter-like_ATP-bd"/>
</dbReference>
<accession>A0A0C6PCB1</accession>
<dbReference type="InterPro" id="IPR052156">
    <property type="entry name" value="BCAA_Transport_ATP-bd_LivF"/>
</dbReference>
<dbReference type="EMBL" id="HE965806">
    <property type="protein sequence ID" value="CCJ55765.1"/>
    <property type="molecule type" value="Genomic_DNA"/>
</dbReference>
<evidence type="ECO:0000256" key="5">
    <source>
        <dbReference type="ARBA" id="ARBA00022840"/>
    </source>
</evidence>
<name>A0A0C6PCB1_BORBO</name>
<dbReference type="Gene3D" id="3.40.50.300">
    <property type="entry name" value="P-loop containing nucleotide triphosphate hydrolases"/>
    <property type="match status" value="1"/>
</dbReference>
<dbReference type="CDD" id="cd03224">
    <property type="entry name" value="ABC_TM1139_LivF_branched"/>
    <property type="match status" value="1"/>
</dbReference>
<dbReference type="Proteomes" id="UP000007564">
    <property type="component" value="Chromosome"/>
</dbReference>
<dbReference type="PANTHER" id="PTHR43820">
    <property type="entry name" value="HIGH-AFFINITY BRANCHED-CHAIN AMINO ACID TRANSPORT ATP-BINDING PROTEIN LIVF"/>
    <property type="match status" value="1"/>
</dbReference>
<evidence type="ECO:0000313" key="9">
    <source>
        <dbReference type="Proteomes" id="UP000007564"/>
    </source>
</evidence>